<accession>A0A374PB24</accession>
<dbReference type="InterPro" id="IPR046348">
    <property type="entry name" value="SIS_dom_sf"/>
</dbReference>
<dbReference type="Gene3D" id="1.10.10.10">
    <property type="entry name" value="Winged helix-like DNA-binding domain superfamily/Winged helix DNA-binding domain"/>
    <property type="match status" value="1"/>
</dbReference>
<reference evidence="7 8" key="1">
    <citation type="submission" date="2018-08" db="EMBL/GenBank/DDBJ databases">
        <title>A genome reference for cultivated species of the human gut microbiota.</title>
        <authorList>
            <person name="Zou Y."/>
            <person name="Xue W."/>
            <person name="Luo G."/>
        </authorList>
    </citation>
    <scope>NUCLEOTIDE SEQUENCE [LARGE SCALE GENOMIC DNA]</scope>
    <source>
        <strain evidence="5 7">AF19-13AC</strain>
        <strain evidence="6 8">TM09-12</strain>
    </source>
</reference>
<dbReference type="InterPro" id="IPR009057">
    <property type="entry name" value="Homeodomain-like_sf"/>
</dbReference>
<dbReference type="Proteomes" id="UP000263014">
    <property type="component" value="Unassembled WGS sequence"/>
</dbReference>
<protein>
    <submittedName>
        <fullName evidence="6">MurR/RpiR family transcriptional regulator</fullName>
    </submittedName>
</protein>
<feature type="domain" description="HTH rpiR-type" evidence="4">
    <location>
        <begin position="1"/>
        <end position="77"/>
    </location>
</feature>
<gene>
    <name evidence="5" type="ORF">DWX31_11185</name>
    <name evidence="6" type="ORF">DXD79_04965</name>
</gene>
<dbReference type="InterPro" id="IPR036388">
    <property type="entry name" value="WH-like_DNA-bd_sf"/>
</dbReference>
<evidence type="ECO:0000313" key="6">
    <source>
        <dbReference type="EMBL" id="RGJ06645.1"/>
    </source>
</evidence>
<dbReference type="PANTHER" id="PTHR30514:SF1">
    <property type="entry name" value="HTH-TYPE TRANSCRIPTIONAL REGULATOR HEXR-RELATED"/>
    <property type="match status" value="1"/>
</dbReference>
<comment type="caution">
    <text evidence="6">The sequence shown here is derived from an EMBL/GenBank/DDBJ whole genome shotgun (WGS) entry which is preliminary data.</text>
</comment>
<keyword evidence="1" id="KW-0805">Transcription regulation</keyword>
<evidence type="ECO:0000259" key="4">
    <source>
        <dbReference type="PROSITE" id="PS51071"/>
    </source>
</evidence>
<dbReference type="Proteomes" id="UP000261023">
    <property type="component" value="Unassembled WGS sequence"/>
</dbReference>
<dbReference type="PANTHER" id="PTHR30514">
    <property type="entry name" value="GLUCOKINASE"/>
    <property type="match status" value="1"/>
</dbReference>
<dbReference type="InterPro" id="IPR035472">
    <property type="entry name" value="RpiR-like_SIS"/>
</dbReference>
<sequence length="279" mass="31786">MNILEQLREAEHFSSAEQNIIRYLLQYPETIINFSVRDLAKASYTSPSTVTRLVKKLDDGHGFSHFKARFFSEINSVFLASGDRTINTNETVHSIVQKIADLEQTAIEQTKQSIDYQTLVRAANLINSCSQLEFFGFGDNLHLVKPQMYRLLSMGYRVVIHDPNNAQYYQAISTPADAAAILVSHTGNNRRLLDITSILKQRKAKTIILTPANTPLSRIADEWIEIQDSGVNDINGNIVYELSVQFILNVLCGIAYSKNYERNHEILARYLNSYQKFIY</sequence>
<dbReference type="RefSeq" id="WP_002603657.1">
    <property type="nucleotide sequence ID" value="NZ_CACRUH010000060.1"/>
</dbReference>
<organism evidence="6 8">
    <name type="scientific">Hungatella hathewayi</name>
    <dbReference type="NCBI Taxonomy" id="154046"/>
    <lineage>
        <taxon>Bacteria</taxon>
        <taxon>Bacillati</taxon>
        <taxon>Bacillota</taxon>
        <taxon>Clostridia</taxon>
        <taxon>Lachnospirales</taxon>
        <taxon>Lachnospiraceae</taxon>
        <taxon>Hungatella</taxon>
    </lineage>
</organism>
<dbReference type="OrthoDB" id="63027at2"/>
<dbReference type="InterPro" id="IPR000281">
    <property type="entry name" value="HTH_RpiR"/>
</dbReference>
<name>A0A374PB24_9FIRM</name>
<dbReference type="GO" id="GO:1901135">
    <property type="term" value="P:carbohydrate derivative metabolic process"/>
    <property type="evidence" value="ECO:0007669"/>
    <property type="project" value="InterPro"/>
</dbReference>
<dbReference type="Gene3D" id="3.40.50.10490">
    <property type="entry name" value="Glucose-6-phosphate isomerase like protein, domain 1"/>
    <property type="match status" value="1"/>
</dbReference>
<dbReference type="GO" id="GO:0097367">
    <property type="term" value="F:carbohydrate derivative binding"/>
    <property type="evidence" value="ECO:0007669"/>
    <property type="project" value="InterPro"/>
</dbReference>
<evidence type="ECO:0000256" key="1">
    <source>
        <dbReference type="ARBA" id="ARBA00023015"/>
    </source>
</evidence>
<dbReference type="EMBL" id="QTJW01000006">
    <property type="protein sequence ID" value="RGD70798.1"/>
    <property type="molecule type" value="Genomic_DNA"/>
</dbReference>
<dbReference type="SUPFAM" id="SSF53697">
    <property type="entry name" value="SIS domain"/>
    <property type="match status" value="1"/>
</dbReference>
<keyword evidence="2" id="KW-0238">DNA-binding</keyword>
<dbReference type="AlphaFoldDB" id="A0A374PB24"/>
<evidence type="ECO:0000313" key="7">
    <source>
        <dbReference type="Proteomes" id="UP000261023"/>
    </source>
</evidence>
<evidence type="ECO:0000313" key="5">
    <source>
        <dbReference type="EMBL" id="RGD70798.1"/>
    </source>
</evidence>
<dbReference type="GO" id="GO:0003677">
    <property type="term" value="F:DNA binding"/>
    <property type="evidence" value="ECO:0007669"/>
    <property type="project" value="UniProtKB-KW"/>
</dbReference>
<dbReference type="InterPro" id="IPR001347">
    <property type="entry name" value="SIS_dom"/>
</dbReference>
<evidence type="ECO:0000256" key="2">
    <source>
        <dbReference type="ARBA" id="ARBA00023125"/>
    </source>
</evidence>
<dbReference type="InterPro" id="IPR047640">
    <property type="entry name" value="RpiR-like"/>
</dbReference>
<dbReference type="GO" id="GO:0003700">
    <property type="term" value="F:DNA-binding transcription factor activity"/>
    <property type="evidence" value="ECO:0007669"/>
    <property type="project" value="InterPro"/>
</dbReference>
<proteinExistence type="predicted"/>
<dbReference type="Pfam" id="PF01418">
    <property type="entry name" value="HTH_6"/>
    <property type="match status" value="1"/>
</dbReference>
<dbReference type="SUPFAM" id="SSF46689">
    <property type="entry name" value="Homeodomain-like"/>
    <property type="match status" value="1"/>
</dbReference>
<evidence type="ECO:0000313" key="8">
    <source>
        <dbReference type="Proteomes" id="UP000263014"/>
    </source>
</evidence>
<dbReference type="PROSITE" id="PS51071">
    <property type="entry name" value="HTH_RPIR"/>
    <property type="match status" value="1"/>
</dbReference>
<keyword evidence="3" id="KW-0804">Transcription</keyword>
<evidence type="ECO:0000256" key="3">
    <source>
        <dbReference type="ARBA" id="ARBA00023163"/>
    </source>
</evidence>
<dbReference type="CDD" id="cd05013">
    <property type="entry name" value="SIS_RpiR"/>
    <property type="match status" value="1"/>
</dbReference>
<dbReference type="EMBL" id="QSON01000002">
    <property type="protein sequence ID" value="RGJ06645.1"/>
    <property type="molecule type" value="Genomic_DNA"/>
</dbReference>
<dbReference type="Pfam" id="PF01380">
    <property type="entry name" value="SIS"/>
    <property type="match status" value="1"/>
</dbReference>